<accession>A0A024TWV4</accession>
<dbReference type="UniPathway" id="UPA00886"/>
<dbReference type="PROSITE" id="PS51044">
    <property type="entry name" value="ZF_SP_RING"/>
    <property type="match status" value="1"/>
</dbReference>
<dbReference type="InterPro" id="IPR026846">
    <property type="entry name" value="Nse2(Mms21)"/>
</dbReference>
<sequence length="281" mass="31726">MAGGPDGKRRTPVKAERRHSSSEEDDSSDEEDQRSRPRPRTIEEWKIVIEEEVQRTVPEALQQVVANARNQRHDLLRFALEGVTAARNLAPLAKVYSSELLDDLKQLTKDYVRTQGHIGHFDAKLSELHEELQAGRVPSSFDHLLKVDWYPADDDILNKHEYVKLFDAVAGIEREEDEDEDVMVQESNSLRNMSCPITQMIMQDPVKNPECGHTYSKVGIESHLKHKQSCPVAGCRKRVQNLEPDVDMEVLIANRSRTISAPTAAGATAVDSDSEEEHIVE</sequence>
<dbReference type="OrthoDB" id="26899at2759"/>
<dbReference type="PANTHER" id="PTHR21330">
    <property type="entry name" value="E3 SUMO-PROTEIN LIGASE NSE2"/>
    <property type="match status" value="1"/>
</dbReference>
<feature type="domain" description="SP-RING-type" evidence="12">
    <location>
        <begin position="178"/>
        <end position="263"/>
    </location>
</feature>
<comment type="subcellular location">
    <subcellularLocation>
        <location evidence="1">Nucleus</location>
    </subcellularLocation>
</comment>
<reference evidence="13" key="1">
    <citation type="submission" date="2013-12" db="EMBL/GenBank/DDBJ databases">
        <title>The Genome Sequence of Aphanomyces invadans NJM9701.</title>
        <authorList>
            <consortium name="The Broad Institute Genomics Platform"/>
            <person name="Russ C."/>
            <person name="Tyler B."/>
            <person name="van West P."/>
            <person name="Dieguez-Uribeondo J."/>
            <person name="Young S.K."/>
            <person name="Zeng Q."/>
            <person name="Gargeya S."/>
            <person name="Fitzgerald M."/>
            <person name="Abouelleil A."/>
            <person name="Alvarado L."/>
            <person name="Chapman S.B."/>
            <person name="Gainer-Dewar J."/>
            <person name="Goldberg J."/>
            <person name="Griggs A."/>
            <person name="Gujja S."/>
            <person name="Hansen M."/>
            <person name="Howarth C."/>
            <person name="Imamovic A."/>
            <person name="Ireland A."/>
            <person name="Larimer J."/>
            <person name="McCowan C."/>
            <person name="Murphy C."/>
            <person name="Pearson M."/>
            <person name="Poon T.W."/>
            <person name="Priest M."/>
            <person name="Roberts A."/>
            <person name="Saif S."/>
            <person name="Shea T."/>
            <person name="Sykes S."/>
            <person name="Wortman J."/>
            <person name="Nusbaum C."/>
            <person name="Birren B."/>
        </authorList>
    </citation>
    <scope>NUCLEOTIDE SEQUENCE [LARGE SCALE GENOMIC DNA]</scope>
    <source>
        <strain evidence="13">NJM9701</strain>
    </source>
</reference>
<gene>
    <name evidence="13" type="ORF">H310_08588</name>
</gene>
<feature type="region of interest" description="Disordered" evidence="11">
    <location>
        <begin position="1"/>
        <end position="41"/>
    </location>
</feature>
<evidence type="ECO:0000256" key="11">
    <source>
        <dbReference type="SAM" id="MobiDB-lite"/>
    </source>
</evidence>
<dbReference type="GO" id="GO:0030915">
    <property type="term" value="C:Smc5-Smc6 complex"/>
    <property type="evidence" value="ECO:0007669"/>
    <property type="project" value="InterPro"/>
</dbReference>
<keyword evidence="8" id="KW-0862">Zinc</keyword>
<keyword evidence="7" id="KW-0833">Ubl conjugation pathway</keyword>
<evidence type="ECO:0000256" key="2">
    <source>
        <dbReference type="ARBA" id="ARBA00004718"/>
    </source>
</evidence>
<protein>
    <recommendedName>
        <fullName evidence="12">SP-RING-type domain-containing protein</fullName>
    </recommendedName>
</protein>
<evidence type="ECO:0000256" key="9">
    <source>
        <dbReference type="ARBA" id="ARBA00023242"/>
    </source>
</evidence>
<dbReference type="GO" id="GO:0008270">
    <property type="term" value="F:zinc ion binding"/>
    <property type="evidence" value="ECO:0007669"/>
    <property type="project" value="UniProtKB-KW"/>
</dbReference>
<dbReference type="CDD" id="cd16651">
    <property type="entry name" value="SPL-RING_NSE2"/>
    <property type="match status" value="1"/>
</dbReference>
<dbReference type="Gene3D" id="3.30.40.10">
    <property type="entry name" value="Zinc/RING finger domain, C3HC4 (zinc finger)"/>
    <property type="match status" value="1"/>
</dbReference>
<name>A0A024TWV4_9STRA</name>
<evidence type="ECO:0000256" key="10">
    <source>
        <dbReference type="PROSITE-ProRule" id="PRU00452"/>
    </source>
</evidence>
<feature type="compositionally biased region" description="Acidic residues" evidence="11">
    <location>
        <begin position="272"/>
        <end position="281"/>
    </location>
</feature>
<dbReference type="GO" id="GO:0005634">
    <property type="term" value="C:nucleus"/>
    <property type="evidence" value="ECO:0007669"/>
    <property type="project" value="UniProtKB-SubCell"/>
</dbReference>
<dbReference type="GeneID" id="20085638"/>
<keyword evidence="4" id="KW-0808">Transferase</keyword>
<feature type="compositionally biased region" description="Basic and acidic residues" evidence="11">
    <location>
        <begin position="1"/>
        <end position="22"/>
    </location>
</feature>
<evidence type="ECO:0000256" key="4">
    <source>
        <dbReference type="ARBA" id="ARBA00022679"/>
    </source>
</evidence>
<dbReference type="Pfam" id="PF11789">
    <property type="entry name" value="zf-Nse"/>
    <property type="match status" value="1"/>
</dbReference>
<keyword evidence="5" id="KW-0479">Metal-binding</keyword>
<evidence type="ECO:0000256" key="1">
    <source>
        <dbReference type="ARBA" id="ARBA00004123"/>
    </source>
</evidence>
<dbReference type="InterPro" id="IPR004181">
    <property type="entry name" value="Znf_MIZ"/>
</dbReference>
<dbReference type="SUPFAM" id="SSF57850">
    <property type="entry name" value="RING/U-box"/>
    <property type="match status" value="1"/>
</dbReference>
<feature type="region of interest" description="Disordered" evidence="11">
    <location>
        <begin position="262"/>
        <end position="281"/>
    </location>
</feature>
<evidence type="ECO:0000313" key="13">
    <source>
        <dbReference type="EMBL" id="ETV98434.1"/>
    </source>
</evidence>
<dbReference type="VEuPathDB" id="FungiDB:H310_08588"/>
<dbReference type="InterPro" id="IPR013083">
    <property type="entry name" value="Znf_RING/FYVE/PHD"/>
</dbReference>
<dbReference type="EMBL" id="KI913969">
    <property type="protein sequence ID" value="ETV98434.1"/>
    <property type="molecule type" value="Genomic_DNA"/>
</dbReference>
<dbReference type="RefSeq" id="XP_008872631.1">
    <property type="nucleotide sequence ID" value="XM_008874409.1"/>
</dbReference>
<feature type="compositionally biased region" description="Acidic residues" evidence="11">
    <location>
        <begin position="23"/>
        <end position="32"/>
    </location>
</feature>
<dbReference type="STRING" id="157072.A0A024TWV4"/>
<dbReference type="eggNOG" id="ENOG502RZVI">
    <property type="taxonomic scope" value="Eukaryota"/>
</dbReference>
<organism evidence="13">
    <name type="scientific">Aphanomyces invadans</name>
    <dbReference type="NCBI Taxonomy" id="157072"/>
    <lineage>
        <taxon>Eukaryota</taxon>
        <taxon>Sar</taxon>
        <taxon>Stramenopiles</taxon>
        <taxon>Oomycota</taxon>
        <taxon>Saprolegniomycetes</taxon>
        <taxon>Saprolegniales</taxon>
        <taxon>Verrucalvaceae</taxon>
        <taxon>Aphanomyces</taxon>
    </lineage>
</organism>
<dbReference type="AlphaFoldDB" id="A0A024TWV4"/>
<dbReference type="PANTHER" id="PTHR21330:SF1">
    <property type="entry name" value="E3 SUMO-PROTEIN LIGASE NSE2"/>
    <property type="match status" value="1"/>
</dbReference>
<evidence type="ECO:0000256" key="6">
    <source>
        <dbReference type="ARBA" id="ARBA00022771"/>
    </source>
</evidence>
<evidence type="ECO:0000256" key="8">
    <source>
        <dbReference type="ARBA" id="ARBA00022833"/>
    </source>
</evidence>
<evidence type="ECO:0000256" key="5">
    <source>
        <dbReference type="ARBA" id="ARBA00022723"/>
    </source>
</evidence>
<comment type="pathway">
    <text evidence="2">Protein modification; protein sumoylation.</text>
</comment>
<evidence type="ECO:0000259" key="12">
    <source>
        <dbReference type="PROSITE" id="PS51044"/>
    </source>
</evidence>
<keyword evidence="9" id="KW-0539">Nucleus</keyword>
<dbReference type="GO" id="GO:0016925">
    <property type="term" value="P:protein sumoylation"/>
    <property type="evidence" value="ECO:0007669"/>
    <property type="project" value="UniProtKB-UniPathway"/>
</dbReference>
<keyword evidence="6 10" id="KW-0863">Zinc-finger</keyword>
<dbReference type="GO" id="GO:0061665">
    <property type="term" value="F:SUMO ligase activity"/>
    <property type="evidence" value="ECO:0007669"/>
    <property type="project" value="TreeGrafter"/>
</dbReference>
<comment type="similarity">
    <text evidence="3">Belongs to the NSE2 family.</text>
</comment>
<evidence type="ECO:0000256" key="7">
    <source>
        <dbReference type="ARBA" id="ARBA00022786"/>
    </source>
</evidence>
<evidence type="ECO:0000256" key="3">
    <source>
        <dbReference type="ARBA" id="ARBA00008212"/>
    </source>
</evidence>
<proteinExistence type="inferred from homology"/>
<dbReference type="GO" id="GO:0000724">
    <property type="term" value="P:double-strand break repair via homologous recombination"/>
    <property type="evidence" value="ECO:0007669"/>
    <property type="project" value="InterPro"/>
</dbReference>